<comment type="caution">
    <text evidence="2">The sequence shown here is derived from an EMBL/GenBank/DDBJ whole genome shotgun (WGS) entry which is preliminary data.</text>
</comment>
<evidence type="ECO:0000256" key="1">
    <source>
        <dbReference type="SAM" id="MobiDB-lite"/>
    </source>
</evidence>
<evidence type="ECO:0000313" key="3">
    <source>
        <dbReference type="Proteomes" id="UP000283374"/>
    </source>
</evidence>
<evidence type="ECO:0000313" key="2">
    <source>
        <dbReference type="EMBL" id="RHA38710.1"/>
    </source>
</evidence>
<accession>A0A413RJF3</accession>
<reference evidence="2 3" key="1">
    <citation type="submission" date="2018-08" db="EMBL/GenBank/DDBJ databases">
        <title>Cellulomonas rhizosphaerae sp. nov., a novel actinomycete isolated from soil.</title>
        <authorList>
            <person name="Tian Y."/>
        </authorList>
    </citation>
    <scope>NUCLEOTIDE SEQUENCE [LARGE SCALE GENOMIC DNA]</scope>
    <source>
        <strain evidence="2 3">NEAU-TCZ24</strain>
    </source>
</reference>
<name>A0A413RJF3_9CELL</name>
<keyword evidence="3" id="KW-1185">Reference proteome</keyword>
<dbReference type="Proteomes" id="UP000283374">
    <property type="component" value="Unassembled WGS sequence"/>
</dbReference>
<gene>
    <name evidence="2" type="ORF">D1825_13330</name>
</gene>
<dbReference type="RefSeq" id="WP_118767903.1">
    <property type="nucleotide sequence ID" value="NZ_QWKP01000211.1"/>
</dbReference>
<dbReference type="EMBL" id="QWKP01000211">
    <property type="protein sequence ID" value="RHA38710.1"/>
    <property type="molecule type" value="Genomic_DNA"/>
</dbReference>
<feature type="region of interest" description="Disordered" evidence="1">
    <location>
        <begin position="1"/>
        <end position="27"/>
    </location>
</feature>
<protein>
    <submittedName>
        <fullName evidence="2">Uncharacterized protein</fullName>
    </submittedName>
</protein>
<organism evidence="2 3">
    <name type="scientific">Cellulomonas rhizosphaerae</name>
    <dbReference type="NCBI Taxonomy" id="2293719"/>
    <lineage>
        <taxon>Bacteria</taxon>
        <taxon>Bacillati</taxon>
        <taxon>Actinomycetota</taxon>
        <taxon>Actinomycetes</taxon>
        <taxon>Micrococcales</taxon>
        <taxon>Cellulomonadaceae</taxon>
        <taxon>Cellulomonas</taxon>
    </lineage>
</organism>
<sequence>MPDDQLVRLGPAQTRAELEHVEPTAEDLAYTPDTDAVLTNYVVAMRINGRPGIDPHRAFRRWLAKHDAEVAAKALRDAAAYAGGGPYWFGTSDREFLRERADRIERGDT</sequence>
<dbReference type="AlphaFoldDB" id="A0A413RJF3"/>
<proteinExistence type="predicted"/>